<dbReference type="PANTHER" id="PTHR46018:SF2">
    <property type="entry name" value="ZINC PHOSPHODIESTERASE ELAC PROTEIN 1"/>
    <property type="match status" value="1"/>
</dbReference>
<evidence type="ECO:0000256" key="2">
    <source>
        <dbReference type="ARBA" id="ARBA00011738"/>
    </source>
</evidence>
<evidence type="ECO:0000256" key="5">
    <source>
        <dbReference type="ARBA" id="ARBA00022723"/>
    </source>
</evidence>
<dbReference type="GO" id="GO:0042781">
    <property type="term" value="F:3'-tRNA processing endoribonuclease activity"/>
    <property type="evidence" value="ECO:0007669"/>
    <property type="project" value="UniProtKB-EC"/>
</dbReference>
<dbReference type="Gene3D" id="3.60.15.10">
    <property type="entry name" value="Ribonuclease Z/Hydroxyacylglutathione hydrolase-like"/>
    <property type="match status" value="1"/>
</dbReference>
<dbReference type="EMBL" id="JATAAI010000025">
    <property type="protein sequence ID" value="KAK1737582.1"/>
    <property type="molecule type" value="Genomic_DNA"/>
</dbReference>
<dbReference type="HAMAP" id="MF_01818">
    <property type="entry name" value="RNase_Z_BN"/>
    <property type="match status" value="1"/>
</dbReference>
<dbReference type="InterPro" id="IPR036866">
    <property type="entry name" value="RibonucZ/Hydroxyglut_hydro"/>
</dbReference>
<protein>
    <submittedName>
        <fullName evidence="9">RNase Z family protein</fullName>
        <ecNumber evidence="9">3.1.26.11</ecNumber>
    </submittedName>
</protein>
<evidence type="ECO:0000256" key="3">
    <source>
        <dbReference type="ARBA" id="ARBA00022694"/>
    </source>
</evidence>
<keyword evidence="7 9" id="KW-0378">Hydrolase</keyword>
<accession>A0AAD8Y1B1</accession>
<keyword evidence="8" id="KW-0862">Zinc</keyword>
<evidence type="ECO:0000256" key="6">
    <source>
        <dbReference type="ARBA" id="ARBA00022759"/>
    </source>
</evidence>
<evidence type="ECO:0000256" key="1">
    <source>
        <dbReference type="ARBA" id="ARBA00001947"/>
    </source>
</evidence>
<dbReference type="GO" id="GO:0005634">
    <property type="term" value="C:nucleus"/>
    <property type="evidence" value="ECO:0007669"/>
    <property type="project" value="TreeGrafter"/>
</dbReference>
<keyword evidence="5" id="KW-0479">Metal-binding</keyword>
<comment type="cofactor">
    <cofactor evidence="1">
        <name>Zn(2+)</name>
        <dbReference type="ChEBI" id="CHEBI:29105"/>
    </cofactor>
</comment>
<dbReference type="AlphaFoldDB" id="A0AAD8Y1B1"/>
<dbReference type="GO" id="GO:0046872">
    <property type="term" value="F:metal ion binding"/>
    <property type="evidence" value="ECO:0007669"/>
    <property type="project" value="UniProtKB-KW"/>
</dbReference>
<keyword evidence="3" id="KW-0819">tRNA processing</keyword>
<evidence type="ECO:0000256" key="7">
    <source>
        <dbReference type="ARBA" id="ARBA00022801"/>
    </source>
</evidence>
<reference evidence="9" key="1">
    <citation type="submission" date="2023-06" db="EMBL/GenBank/DDBJ databases">
        <title>Survivors Of The Sea: Transcriptome response of Skeletonema marinoi to long-term dormancy.</title>
        <authorList>
            <person name="Pinder M.I.M."/>
            <person name="Kourtchenko O."/>
            <person name="Robertson E.K."/>
            <person name="Larsson T."/>
            <person name="Maumus F."/>
            <person name="Osuna-Cruz C.M."/>
            <person name="Vancaester E."/>
            <person name="Stenow R."/>
            <person name="Vandepoele K."/>
            <person name="Ploug H."/>
            <person name="Bruchert V."/>
            <person name="Godhe A."/>
            <person name="Topel M."/>
        </authorList>
    </citation>
    <scope>NUCLEOTIDE SEQUENCE</scope>
    <source>
        <strain evidence="9">R05AC</strain>
    </source>
</reference>
<evidence type="ECO:0000313" key="9">
    <source>
        <dbReference type="EMBL" id="KAK1737582.1"/>
    </source>
</evidence>
<dbReference type="Pfam" id="PF23023">
    <property type="entry name" value="Anti-Pycsar_Apyc1"/>
    <property type="match status" value="1"/>
</dbReference>
<evidence type="ECO:0000313" key="10">
    <source>
        <dbReference type="Proteomes" id="UP001224775"/>
    </source>
</evidence>
<dbReference type="SUPFAM" id="SSF56281">
    <property type="entry name" value="Metallo-hydrolase/oxidoreductase"/>
    <property type="match status" value="1"/>
</dbReference>
<keyword evidence="6" id="KW-0255">Endonuclease</keyword>
<dbReference type="PANTHER" id="PTHR46018">
    <property type="entry name" value="ZINC PHOSPHODIESTERASE ELAC PROTEIN 1"/>
    <property type="match status" value="1"/>
</dbReference>
<evidence type="ECO:0000256" key="4">
    <source>
        <dbReference type="ARBA" id="ARBA00022722"/>
    </source>
</evidence>
<comment type="caution">
    <text evidence="9">The sequence shown here is derived from an EMBL/GenBank/DDBJ whole genome shotgun (WGS) entry which is preliminary data.</text>
</comment>
<keyword evidence="4" id="KW-0540">Nuclease</keyword>
<keyword evidence="10" id="KW-1185">Reference proteome</keyword>
<comment type="subunit">
    <text evidence="2">Homodimer.</text>
</comment>
<sequence>MIGSWLQQQSVRVIISKRVQNRCFFAQCKSSLQCKRSIVASSSQAAHIRHQQQHTQQYRCYGSQLKVELDPNPEEVVATPAIEPYLRTCLRTSINADDNSNNQQRTSNNDNYKAIDMEFAITFLGTGGGSPTMHRNGSCTALRLGGQTYLFDVCEGTYRQLQFTRISPMSITKIFISHLHGDHLYGIVPVIMGIMVAHKVAMNDNSMSQKRKSRFYKPNNKRLAGAAYGGEDSVTMEKPTIEIYGPPGLYNYIGMVLSLSCSKMNHLNVKVIELVGGKEERGFGSSASSSSQRGRRNVFTSHYPEIQTPLVTRKFLEQNDDKTWIIDAPEPVTADSQVVGRDGFARLPNDTNLGTERRLHIKAAELDHLSGVQTFGYVVEEQPPPGTIDKDKAVALGVKPSKKYGLLKCGISVPNDDGTGEVHPSQVLCNVFRPRKFSLLADHRRVPPPMARLCTNSDVVVHEATLSKKDGVDRIKTRGHQNAFNAGRFAQMLGCKVLALNHFGGLAFGKSLMTDILSEARDGNRGASQIMAAYDFMEIGVPRGGFDFDKKESSDSQ</sequence>
<gene>
    <name evidence="9" type="ORF">QTG54_011868</name>
</gene>
<organism evidence="9 10">
    <name type="scientific">Skeletonema marinoi</name>
    <dbReference type="NCBI Taxonomy" id="267567"/>
    <lineage>
        <taxon>Eukaryota</taxon>
        <taxon>Sar</taxon>
        <taxon>Stramenopiles</taxon>
        <taxon>Ochrophyta</taxon>
        <taxon>Bacillariophyta</taxon>
        <taxon>Coscinodiscophyceae</taxon>
        <taxon>Thalassiosirophycidae</taxon>
        <taxon>Thalassiosirales</taxon>
        <taxon>Skeletonemataceae</taxon>
        <taxon>Skeletonema</taxon>
        <taxon>Skeletonema marinoi-dohrnii complex</taxon>
    </lineage>
</organism>
<dbReference type="Proteomes" id="UP001224775">
    <property type="component" value="Unassembled WGS sequence"/>
</dbReference>
<dbReference type="InterPro" id="IPR013471">
    <property type="entry name" value="RNase_Z/BN"/>
</dbReference>
<evidence type="ECO:0000256" key="8">
    <source>
        <dbReference type="ARBA" id="ARBA00022833"/>
    </source>
</evidence>
<proteinExistence type="inferred from homology"/>
<dbReference type="EC" id="3.1.26.11" evidence="9"/>
<name>A0AAD8Y1B1_9STRA</name>